<evidence type="ECO:0000256" key="6">
    <source>
        <dbReference type="SAM" id="MobiDB-lite"/>
    </source>
</evidence>
<comment type="caution">
    <text evidence="8">The sequence shown here is derived from an EMBL/GenBank/DDBJ whole genome shotgun (WGS) entry which is preliminary data.</text>
</comment>
<dbReference type="Pfam" id="PF14041">
    <property type="entry name" value="Lipoprotein_21"/>
    <property type="match status" value="1"/>
</dbReference>
<dbReference type="EMBL" id="JAMKFF010000005">
    <property type="protein sequence ID" value="MCL8493955.1"/>
    <property type="molecule type" value="Genomic_DNA"/>
</dbReference>
<evidence type="ECO:0000256" key="5">
    <source>
        <dbReference type="ARBA" id="ARBA00023288"/>
    </source>
</evidence>
<feature type="compositionally biased region" description="Low complexity" evidence="6">
    <location>
        <begin position="36"/>
        <end position="46"/>
    </location>
</feature>
<reference evidence="8 9" key="1">
    <citation type="submission" date="2022-05" db="EMBL/GenBank/DDBJ databases">
        <title>Corynebacterium sp. B5-R-101 sp. nov., isolated from human feces.</title>
        <authorList>
            <person name="Shamsuzzaman M."/>
            <person name="Dahal R.H."/>
        </authorList>
    </citation>
    <scope>NUCLEOTIDE SEQUENCE [LARGE SCALE GENOMIC DNA]</scope>
    <source>
        <strain evidence="8 9">B5-R-101</strain>
    </source>
</reference>
<keyword evidence="9" id="KW-1185">Reference proteome</keyword>
<keyword evidence="2 7" id="KW-0732">Signal</keyword>
<evidence type="ECO:0000256" key="2">
    <source>
        <dbReference type="ARBA" id="ARBA00022729"/>
    </source>
</evidence>
<feature type="compositionally biased region" description="Basic and acidic residues" evidence="6">
    <location>
        <begin position="179"/>
        <end position="192"/>
    </location>
</feature>
<evidence type="ECO:0000256" key="3">
    <source>
        <dbReference type="ARBA" id="ARBA00023136"/>
    </source>
</evidence>
<dbReference type="Proteomes" id="UP001203579">
    <property type="component" value="Unassembled WGS sequence"/>
</dbReference>
<gene>
    <name evidence="8" type="ORF">M5J06_07415</name>
</gene>
<name>A0ABT0TAE9_9CORY</name>
<dbReference type="InterPro" id="IPR025971">
    <property type="entry name" value="LppP/LprE"/>
</dbReference>
<dbReference type="RefSeq" id="WP_070532057.1">
    <property type="nucleotide sequence ID" value="NZ_JAMFTR010000005.1"/>
</dbReference>
<keyword evidence="3" id="KW-0472">Membrane</keyword>
<keyword evidence="4" id="KW-0564">Palmitate</keyword>
<keyword evidence="5 8" id="KW-0449">Lipoprotein</keyword>
<proteinExistence type="predicted"/>
<protein>
    <submittedName>
        <fullName evidence="8">LppP/LprE family lipoprotein</fullName>
    </submittedName>
</protein>
<feature type="region of interest" description="Disordered" evidence="6">
    <location>
        <begin position="36"/>
        <end position="74"/>
    </location>
</feature>
<organism evidence="8 9">
    <name type="scientific">Corynebacterium intestinale</name>
    <dbReference type="NCBI Taxonomy" id="2943492"/>
    <lineage>
        <taxon>Bacteria</taxon>
        <taxon>Bacillati</taxon>
        <taxon>Actinomycetota</taxon>
        <taxon>Actinomycetes</taxon>
        <taxon>Mycobacteriales</taxon>
        <taxon>Corynebacteriaceae</taxon>
        <taxon>Corynebacterium</taxon>
    </lineage>
</organism>
<accession>A0ABT0TAE9</accession>
<feature type="chain" id="PRO_5045759282" evidence="7">
    <location>
        <begin position="21"/>
        <end position="207"/>
    </location>
</feature>
<evidence type="ECO:0000256" key="1">
    <source>
        <dbReference type="ARBA" id="ARBA00022475"/>
    </source>
</evidence>
<feature type="region of interest" description="Disordered" evidence="6">
    <location>
        <begin position="174"/>
        <end position="207"/>
    </location>
</feature>
<keyword evidence="1" id="KW-1003">Cell membrane</keyword>
<feature type="signal peptide" evidence="7">
    <location>
        <begin position="1"/>
        <end position="20"/>
    </location>
</feature>
<evidence type="ECO:0000256" key="7">
    <source>
        <dbReference type="SAM" id="SignalP"/>
    </source>
</evidence>
<evidence type="ECO:0000313" key="8">
    <source>
        <dbReference type="EMBL" id="MCL8493955.1"/>
    </source>
</evidence>
<sequence length="207" mass="22218">MLRPAFVGAILICLPLAACAQSHQDEAETPMFSAVHNSSASVAAESTTEEEISPEPTSNEAPSPTQSADKSESCEDIDADEAYQSGIGSIAPWNDYGWQLSSSAGFDPCAALSWQIITIEGATASSPHHIMLFHKGEYLGTATFEPYGFFPTVERVSDAEIAVTYHWAREGETTAGRTGETHAGFRWDEDQQKTVMRGDVPPTSLGS</sequence>
<evidence type="ECO:0000256" key="4">
    <source>
        <dbReference type="ARBA" id="ARBA00023139"/>
    </source>
</evidence>
<evidence type="ECO:0000313" key="9">
    <source>
        <dbReference type="Proteomes" id="UP001203579"/>
    </source>
</evidence>